<evidence type="ECO:0000256" key="1">
    <source>
        <dbReference type="SAM" id="Phobius"/>
    </source>
</evidence>
<dbReference type="GO" id="GO:0005886">
    <property type="term" value="C:plasma membrane"/>
    <property type="evidence" value="ECO:0007669"/>
    <property type="project" value="TreeGrafter"/>
</dbReference>
<dbReference type="Pfam" id="PF04657">
    <property type="entry name" value="DMT_YdcZ"/>
    <property type="match status" value="1"/>
</dbReference>
<dbReference type="InterPro" id="IPR037185">
    <property type="entry name" value="EmrE-like"/>
</dbReference>
<dbReference type="AlphaFoldDB" id="A0A1V2EYL8"/>
<keyword evidence="1" id="KW-0472">Membrane</keyword>
<dbReference type="SUPFAM" id="SSF103481">
    <property type="entry name" value="Multidrug resistance efflux transporter EmrE"/>
    <property type="match status" value="1"/>
</dbReference>
<accession>A0A1V2EYL8</accession>
<proteinExistence type="predicted"/>
<reference evidence="2 3" key="1">
    <citation type="submission" date="2016-11" db="EMBL/GenBank/DDBJ databases">
        <title>Genome sequence of Sphingomonas jeddahensis G39.</title>
        <authorList>
            <person name="Poehlein A."/>
            <person name="Wuebbeler J.H."/>
            <person name="Steinbuechel A."/>
            <person name="Daniel R."/>
        </authorList>
    </citation>
    <scope>NUCLEOTIDE SEQUENCE [LARGE SCALE GENOMIC DNA]</scope>
    <source>
        <strain evidence="2 3">G39</strain>
    </source>
</reference>
<organism evidence="2 3">
    <name type="scientific">Sphingomonas jeddahensis</name>
    <dbReference type="NCBI Taxonomy" id="1915074"/>
    <lineage>
        <taxon>Bacteria</taxon>
        <taxon>Pseudomonadati</taxon>
        <taxon>Pseudomonadota</taxon>
        <taxon>Alphaproteobacteria</taxon>
        <taxon>Sphingomonadales</taxon>
        <taxon>Sphingomonadaceae</taxon>
        <taxon>Sphingomonas</taxon>
    </lineage>
</organism>
<evidence type="ECO:0000313" key="2">
    <source>
        <dbReference type="EMBL" id="ONF97378.1"/>
    </source>
</evidence>
<feature type="transmembrane region" description="Helical" evidence="1">
    <location>
        <begin position="124"/>
        <end position="143"/>
    </location>
</feature>
<name>A0A1V2EYL8_9SPHN</name>
<feature type="transmembrane region" description="Helical" evidence="1">
    <location>
        <begin position="94"/>
        <end position="112"/>
    </location>
</feature>
<dbReference type="Proteomes" id="UP000188729">
    <property type="component" value="Unassembled WGS sequence"/>
</dbReference>
<dbReference type="PANTHER" id="PTHR34821">
    <property type="entry name" value="INNER MEMBRANE PROTEIN YDCZ"/>
    <property type="match status" value="1"/>
</dbReference>
<gene>
    <name evidence="2" type="ORF">SPHI_00060</name>
</gene>
<dbReference type="RefSeq" id="WP_076742860.1">
    <property type="nucleotide sequence ID" value="NZ_MPSB01000001.1"/>
</dbReference>
<feature type="transmembrane region" description="Helical" evidence="1">
    <location>
        <begin position="34"/>
        <end position="56"/>
    </location>
</feature>
<comment type="caution">
    <text evidence="2">The sequence shown here is derived from an EMBL/GenBank/DDBJ whole genome shotgun (WGS) entry which is preliminary data.</text>
</comment>
<dbReference type="STRING" id="1915074.SPHI_00060"/>
<keyword evidence="1" id="KW-0812">Transmembrane</keyword>
<protein>
    <recommendedName>
        <fullName evidence="4">Inner membrane protein YdcZ</fullName>
    </recommendedName>
</protein>
<evidence type="ECO:0008006" key="4">
    <source>
        <dbReference type="Google" id="ProtNLM"/>
    </source>
</evidence>
<sequence length="145" mass="15046">MTAFLPILFAIAAGLCVAVQSPTNAMLARSTGSVWFASLVSFTGGVTLLLAIWALVDRTPLAAIRQAPPWAWVGGLYGVVFVAAVAYATPRLGLAVTLTVTLAAQLSMAVALDHFGLLGLKQEPVSVTRLAGLALVVAGVFLVRR</sequence>
<feature type="transmembrane region" description="Helical" evidence="1">
    <location>
        <begin position="68"/>
        <end position="88"/>
    </location>
</feature>
<dbReference type="PANTHER" id="PTHR34821:SF2">
    <property type="entry name" value="INNER MEMBRANE PROTEIN YDCZ"/>
    <property type="match status" value="1"/>
</dbReference>
<dbReference type="EMBL" id="MPSB01000001">
    <property type="protein sequence ID" value="ONF97378.1"/>
    <property type="molecule type" value="Genomic_DNA"/>
</dbReference>
<evidence type="ECO:0000313" key="3">
    <source>
        <dbReference type="Proteomes" id="UP000188729"/>
    </source>
</evidence>
<dbReference type="InterPro" id="IPR006750">
    <property type="entry name" value="YdcZ"/>
</dbReference>
<keyword evidence="1" id="KW-1133">Transmembrane helix</keyword>
<keyword evidence="3" id="KW-1185">Reference proteome</keyword>
<dbReference type="OrthoDB" id="370053at2"/>